<evidence type="ECO:0000256" key="4">
    <source>
        <dbReference type="ARBA" id="ARBA00022597"/>
    </source>
</evidence>
<keyword evidence="3" id="KW-0963">Cytoplasm</keyword>
<evidence type="ECO:0000256" key="1">
    <source>
        <dbReference type="ARBA" id="ARBA00004496"/>
    </source>
</evidence>
<evidence type="ECO:0000256" key="7">
    <source>
        <dbReference type="ARBA" id="ARBA00022777"/>
    </source>
</evidence>
<dbReference type="InterPro" id="IPR033887">
    <property type="entry name" value="PTS_IIA_man"/>
</dbReference>
<keyword evidence="4" id="KW-0762">Sugar transport</keyword>
<protein>
    <submittedName>
        <fullName evidence="8">EIIAB-Man</fullName>
    </submittedName>
</protein>
<evidence type="ECO:0000313" key="8">
    <source>
        <dbReference type="EMBL" id="SPY44269.1"/>
    </source>
</evidence>
<evidence type="ECO:0000256" key="2">
    <source>
        <dbReference type="ARBA" id="ARBA00022448"/>
    </source>
</evidence>
<reference evidence="8 9" key="1">
    <citation type="submission" date="2018-06" db="EMBL/GenBank/DDBJ databases">
        <authorList>
            <consortium name="Pathogen Informatics"/>
            <person name="Doyle S."/>
        </authorList>
    </citation>
    <scope>NUCLEOTIDE SEQUENCE [LARGE SCALE GENOMIC DNA]</scope>
    <source>
        <strain evidence="8 9">NCTC11647</strain>
    </source>
</reference>
<evidence type="ECO:0000313" key="9">
    <source>
        <dbReference type="Proteomes" id="UP000251647"/>
    </source>
</evidence>
<dbReference type="NCBIfam" id="NF040761">
    <property type="entry name" value="AgaF"/>
    <property type="match status" value="1"/>
</dbReference>
<evidence type="ECO:0000256" key="6">
    <source>
        <dbReference type="ARBA" id="ARBA00022683"/>
    </source>
</evidence>
<dbReference type="PROSITE" id="PS51096">
    <property type="entry name" value="PTS_EIIA_TYPE_4"/>
    <property type="match status" value="1"/>
</dbReference>
<comment type="subcellular location">
    <subcellularLocation>
        <location evidence="1">Cytoplasm</location>
    </subcellularLocation>
</comment>
<accession>A0A2T3QJH2</accession>
<dbReference type="AlphaFoldDB" id="A0A2T3QJH2"/>
<dbReference type="CDD" id="cd00006">
    <property type="entry name" value="PTS_IIA_man"/>
    <property type="match status" value="1"/>
</dbReference>
<proteinExistence type="predicted"/>
<dbReference type="InterPro" id="IPR004701">
    <property type="entry name" value="PTS_EIIA_man-typ"/>
</dbReference>
<dbReference type="Gene3D" id="3.40.50.510">
    <property type="entry name" value="Phosphotransferase system, mannose-type IIA component"/>
    <property type="match status" value="1"/>
</dbReference>
<gene>
    <name evidence="8" type="primary">manX_3</name>
    <name evidence="8" type="ORF">NCTC11647_03207</name>
</gene>
<dbReference type="PANTHER" id="PTHR33799:SF1">
    <property type="entry name" value="PTS SYSTEM MANNOSE-SPECIFIC EIIAB COMPONENT-RELATED"/>
    <property type="match status" value="1"/>
</dbReference>
<dbReference type="GO" id="GO:0009401">
    <property type="term" value="P:phosphoenolpyruvate-dependent sugar phosphotransferase system"/>
    <property type="evidence" value="ECO:0007669"/>
    <property type="project" value="UniProtKB-KW"/>
</dbReference>
<organism evidence="8 9">
    <name type="scientific">Photobacterium damselae</name>
    <dbReference type="NCBI Taxonomy" id="38293"/>
    <lineage>
        <taxon>Bacteria</taxon>
        <taxon>Pseudomonadati</taxon>
        <taxon>Pseudomonadota</taxon>
        <taxon>Gammaproteobacteria</taxon>
        <taxon>Vibrionales</taxon>
        <taxon>Vibrionaceae</taxon>
        <taxon>Photobacterium</taxon>
    </lineage>
</organism>
<keyword evidence="5" id="KW-0808">Transferase</keyword>
<dbReference type="GO" id="GO:0016301">
    <property type="term" value="F:kinase activity"/>
    <property type="evidence" value="ECO:0007669"/>
    <property type="project" value="UniProtKB-KW"/>
</dbReference>
<keyword evidence="2" id="KW-0813">Transport</keyword>
<dbReference type="EMBL" id="UATL01000005">
    <property type="protein sequence ID" value="SPY44269.1"/>
    <property type="molecule type" value="Genomic_DNA"/>
</dbReference>
<dbReference type="GO" id="GO:0016020">
    <property type="term" value="C:membrane"/>
    <property type="evidence" value="ECO:0007669"/>
    <property type="project" value="InterPro"/>
</dbReference>
<dbReference type="RefSeq" id="WP_036765886.1">
    <property type="nucleotide sequence ID" value="NZ_CP073685.1"/>
</dbReference>
<dbReference type="Proteomes" id="UP000251647">
    <property type="component" value="Unassembled WGS sequence"/>
</dbReference>
<name>A0A2T3QJH2_PHODM</name>
<dbReference type="SUPFAM" id="SSF53062">
    <property type="entry name" value="PTS system fructose IIA component-like"/>
    <property type="match status" value="1"/>
</dbReference>
<sequence>MIGIIITGHGQFASGLEQALIQVIGSQPQCVAVDFPVAMTTEQLTQQLMHAIVEVDSGDGVIFMTDLLGGTPFRVASLLCQEKTVAEVLTGTNMQMAAEMLLERDVIGFNEFTEQALAAGRRGITCLTLQLNTHHQVESVEDGI</sequence>
<dbReference type="InterPro" id="IPR051471">
    <property type="entry name" value="Bacterial_PTS_sugar_comp"/>
</dbReference>
<dbReference type="OrthoDB" id="3183705at2"/>
<keyword evidence="7" id="KW-0418">Kinase</keyword>
<dbReference type="InterPro" id="IPR036662">
    <property type="entry name" value="PTS_EIIA_man-typ_sf"/>
</dbReference>
<keyword evidence="6" id="KW-0598">Phosphotransferase system</keyword>
<evidence type="ECO:0000256" key="3">
    <source>
        <dbReference type="ARBA" id="ARBA00022490"/>
    </source>
</evidence>
<evidence type="ECO:0000256" key="5">
    <source>
        <dbReference type="ARBA" id="ARBA00022679"/>
    </source>
</evidence>
<dbReference type="PANTHER" id="PTHR33799">
    <property type="entry name" value="PTS PERMEASE-RELATED-RELATED"/>
    <property type="match status" value="1"/>
</dbReference>
<dbReference type="GO" id="GO:0005737">
    <property type="term" value="C:cytoplasm"/>
    <property type="evidence" value="ECO:0007669"/>
    <property type="project" value="UniProtKB-SubCell"/>
</dbReference>
<dbReference type="Pfam" id="PF03610">
    <property type="entry name" value="EIIA-man"/>
    <property type="match status" value="1"/>
</dbReference>